<dbReference type="Pfam" id="PF13568">
    <property type="entry name" value="OMP_b-brl_2"/>
    <property type="match status" value="1"/>
</dbReference>
<keyword evidence="4" id="KW-1185">Reference proteome</keyword>
<gene>
    <name evidence="3" type="ORF">CSW08_04940</name>
</gene>
<dbReference type="Proteomes" id="UP000233435">
    <property type="component" value="Unassembled WGS sequence"/>
</dbReference>
<evidence type="ECO:0000256" key="1">
    <source>
        <dbReference type="PROSITE-ProRule" id="PRU00473"/>
    </source>
</evidence>
<keyword evidence="3" id="KW-0966">Cell projection</keyword>
<dbReference type="InterPro" id="IPR036737">
    <property type="entry name" value="OmpA-like_sf"/>
</dbReference>
<dbReference type="EMBL" id="PJEO01000015">
    <property type="protein sequence ID" value="PKQ46091.1"/>
    <property type="molecule type" value="Genomic_DNA"/>
</dbReference>
<evidence type="ECO:0000313" key="4">
    <source>
        <dbReference type="Proteomes" id="UP000233435"/>
    </source>
</evidence>
<keyword evidence="3" id="KW-0282">Flagellum</keyword>
<comment type="caution">
    <text evidence="3">The sequence shown here is derived from an EMBL/GenBank/DDBJ whole genome shotgun (WGS) entry which is preliminary data.</text>
</comment>
<dbReference type="PROSITE" id="PS51123">
    <property type="entry name" value="OMPA_2"/>
    <property type="match status" value="1"/>
</dbReference>
<dbReference type="InterPro" id="IPR006665">
    <property type="entry name" value="OmpA-like"/>
</dbReference>
<dbReference type="GO" id="GO:0016020">
    <property type="term" value="C:membrane"/>
    <property type="evidence" value="ECO:0007669"/>
    <property type="project" value="UniProtKB-UniRule"/>
</dbReference>
<name>A0A2N3HMC6_9FLAO</name>
<evidence type="ECO:0000313" key="3">
    <source>
        <dbReference type="EMBL" id="PKQ46091.1"/>
    </source>
</evidence>
<keyword evidence="3" id="KW-0969">Cilium</keyword>
<dbReference type="SUPFAM" id="SSF103088">
    <property type="entry name" value="OmpA-like"/>
    <property type="match status" value="1"/>
</dbReference>
<sequence length="676" mass="75442">MKTKYNKNKGSGKAWSTYTTNIKSVILFAFIIAVIQAPLQAQEQDTFSKPSWWFGVATGANFNFYQGSTQQLNADLTVPKAFGDGSGVGLFLAPSIEYYRPGSLWGMMLQFGLDSRKGEFDETLSVCNCPMDLSTNLSYLTIEPSIRFAPFRNDFYLYAGPRFAFNMDKAFTYQLHPNPAFPEQVMLPEETGDFSEVKNTLISMQIGAGYDIPLSSQNNKTQFVLSPFVAFHPYFGQSPRSTETWNITTIRAGAILKFGVGKNTTVEEEDVKVADPKVNFTVNAPENIPSERTVVETFPVINYVFFDLGSTEIPNRYVLLKKEDVKNFKEENVQLFTPANLSGRSERQMVVYYNILNILGDRMVKNPNTNIKLVGSSEKGVDDAKTMAESVKRYLTEVFAMAGSRITTEGRNKPKIPSEQPGATEELELLRQGDRRVSIESNSPALLIEFHSGPDAPLKPVKIVNVQEAPVESYVTFNNEGGADAFTSWTLEIEDDKGKKQSFGPYTQDVVTIPGKTIMGTRPEGVYNVKMTGITKEGLTVVKETSTKMVLWTPSKNEEAMRFSVPYNFNDSKSITMYNTYLTEVVTPKIPTGGKVIIHGHTDVIGDAAYNQKLSVARANDVQAIIKEALAKTGRTDVTFEVHGFGEDPNLSQFNNKQPEERFYNRTVIIDIIPRK</sequence>
<dbReference type="OrthoDB" id="9805566at2"/>
<evidence type="ECO:0000259" key="2">
    <source>
        <dbReference type="PROSITE" id="PS51123"/>
    </source>
</evidence>
<accession>A0A2N3HMC6</accession>
<dbReference type="AlphaFoldDB" id="A0A2N3HMC6"/>
<dbReference type="RefSeq" id="WP_106658802.1">
    <property type="nucleotide sequence ID" value="NZ_PJEO01000015.1"/>
</dbReference>
<dbReference type="Gene3D" id="3.30.1330.60">
    <property type="entry name" value="OmpA-like domain"/>
    <property type="match status" value="1"/>
</dbReference>
<organism evidence="3 4">
    <name type="scientific">Confluentibacter flavum</name>
    <dbReference type="NCBI Taxonomy" id="1909700"/>
    <lineage>
        <taxon>Bacteria</taxon>
        <taxon>Pseudomonadati</taxon>
        <taxon>Bacteroidota</taxon>
        <taxon>Flavobacteriia</taxon>
        <taxon>Flavobacteriales</taxon>
        <taxon>Flavobacteriaceae</taxon>
        <taxon>Confluentibacter</taxon>
    </lineage>
</organism>
<proteinExistence type="predicted"/>
<dbReference type="InterPro" id="IPR025665">
    <property type="entry name" value="Beta-barrel_OMP_2"/>
</dbReference>
<reference evidence="3 4" key="1">
    <citation type="submission" date="2017-12" db="EMBL/GenBank/DDBJ databases">
        <title>Confluentibacter flavum sp. nov., isolated from the saline lake.</title>
        <authorList>
            <person name="Yu L."/>
        </authorList>
    </citation>
    <scope>NUCLEOTIDE SEQUENCE [LARGE SCALE GENOMIC DNA]</scope>
    <source>
        <strain evidence="3 4">3B</strain>
    </source>
</reference>
<feature type="domain" description="OmpA-like" evidence="2">
    <location>
        <begin position="554"/>
        <end position="676"/>
    </location>
</feature>
<keyword evidence="1" id="KW-0472">Membrane</keyword>
<protein>
    <submittedName>
        <fullName evidence="3">Flagellar motor protein MotB</fullName>
    </submittedName>
</protein>